<evidence type="ECO:0000313" key="5">
    <source>
        <dbReference type="Proteomes" id="UP000005713"/>
    </source>
</evidence>
<dbReference type="Gene3D" id="3.40.630.30">
    <property type="match status" value="1"/>
</dbReference>
<dbReference type="eggNOG" id="COG0456">
    <property type="taxonomic scope" value="Bacteria"/>
</dbReference>
<accession>A3JX46</accession>
<dbReference type="RefSeq" id="WP_005854606.1">
    <property type="nucleotide sequence ID" value="NZ_CP155729.1"/>
</dbReference>
<reference evidence="4 5" key="1">
    <citation type="submission" date="2006-06" db="EMBL/GenBank/DDBJ databases">
        <authorList>
            <person name="Moran M.A."/>
            <person name="Ferriera S."/>
            <person name="Johnson J."/>
            <person name="Kravitz S."/>
            <person name="Beeson K."/>
            <person name="Sutton G."/>
            <person name="Rogers Y.-H."/>
            <person name="Friedman R."/>
            <person name="Frazier M."/>
            <person name="Venter J.C."/>
        </authorList>
    </citation>
    <scope>NUCLEOTIDE SEQUENCE [LARGE SCALE GENOMIC DNA]</scope>
    <source>
        <strain evidence="4 5">E-37</strain>
    </source>
</reference>
<comment type="caution">
    <text evidence="4">The sequence shown here is derived from an EMBL/GenBank/DDBJ whole genome shotgun (WGS) entry which is preliminary data.</text>
</comment>
<feature type="domain" description="N-acetyltransferase" evidence="3">
    <location>
        <begin position="1"/>
        <end position="146"/>
    </location>
</feature>
<sequence length="156" mass="17281">MIRRATVKDLARIQEIAEASYARYVSRIGRRPAPMDADIEAQIGQGAVYVHDGPPPLGYIVFWSEGRDMTLDAVGVAPDASGRGIGKALIGYCESEAARLGLDRVSLYTNAKMTENLSMYPHLGYVETHRQMQDGFDRVFFEKPVQPRSTSTDPTE</sequence>
<dbReference type="PROSITE" id="PS51186">
    <property type="entry name" value="GNAT"/>
    <property type="match status" value="1"/>
</dbReference>
<dbReference type="InterPro" id="IPR000182">
    <property type="entry name" value="GNAT_dom"/>
</dbReference>
<dbReference type="GO" id="GO:0016747">
    <property type="term" value="F:acyltransferase activity, transferring groups other than amino-acyl groups"/>
    <property type="evidence" value="ECO:0007669"/>
    <property type="project" value="InterPro"/>
</dbReference>
<keyword evidence="2" id="KW-0012">Acyltransferase</keyword>
<gene>
    <name evidence="4" type="ORF">SSE37_18792</name>
</gene>
<keyword evidence="1 4" id="KW-0808">Transferase</keyword>
<organism evidence="4 5">
    <name type="scientific">Sagittula stellata (strain ATCC 700073 / DSM 11524 / E-37)</name>
    <dbReference type="NCBI Taxonomy" id="388399"/>
    <lineage>
        <taxon>Bacteria</taxon>
        <taxon>Pseudomonadati</taxon>
        <taxon>Pseudomonadota</taxon>
        <taxon>Alphaproteobacteria</taxon>
        <taxon>Rhodobacterales</taxon>
        <taxon>Roseobacteraceae</taxon>
        <taxon>Sagittula</taxon>
    </lineage>
</organism>
<dbReference type="PANTHER" id="PTHR43877">
    <property type="entry name" value="AMINOALKYLPHOSPHONATE N-ACETYLTRANSFERASE-RELATED-RELATED"/>
    <property type="match status" value="1"/>
</dbReference>
<evidence type="ECO:0000256" key="2">
    <source>
        <dbReference type="ARBA" id="ARBA00023315"/>
    </source>
</evidence>
<evidence type="ECO:0000313" key="4">
    <source>
        <dbReference type="EMBL" id="EBA10082.1"/>
    </source>
</evidence>
<dbReference type="OrthoDB" id="281808at2"/>
<dbReference type="EMBL" id="AAYA01000001">
    <property type="protein sequence ID" value="EBA10082.1"/>
    <property type="molecule type" value="Genomic_DNA"/>
</dbReference>
<dbReference type="SUPFAM" id="SSF55729">
    <property type="entry name" value="Acyl-CoA N-acyltransferases (Nat)"/>
    <property type="match status" value="1"/>
</dbReference>
<dbReference type="AlphaFoldDB" id="A3JX46"/>
<dbReference type="Pfam" id="PF00583">
    <property type="entry name" value="Acetyltransf_1"/>
    <property type="match status" value="1"/>
</dbReference>
<keyword evidence="5" id="KW-1185">Reference proteome</keyword>
<protein>
    <submittedName>
        <fullName evidence="4">Putative acetyltransferase</fullName>
    </submittedName>
</protein>
<dbReference type="CDD" id="cd04301">
    <property type="entry name" value="NAT_SF"/>
    <property type="match status" value="1"/>
</dbReference>
<name>A3JX46_SAGS3</name>
<evidence type="ECO:0000259" key="3">
    <source>
        <dbReference type="PROSITE" id="PS51186"/>
    </source>
</evidence>
<dbReference type="Proteomes" id="UP000005713">
    <property type="component" value="Unassembled WGS sequence"/>
</dbReference>
<dbReference type="InterPro" id="IPR016181">
    <property type="entry name" value="Acyl_CoA_acyltransferase"/>
</dbReference>
<proteinExistence type="predicted"/>
<dbReference type="InterPro" id="IPR050832">
    <property type="entry name" value="Bact_Acetyltransf"/>
</dbReference>
<evidence type="ECO:0000256" key="1">
    <source>
        <dbReference type="ARBA" id="ARBA00022679"/>
    </source>
</evidence>